<dbReference type="GO" id="GO:0005524">
    <property type="term" value="F:ATP binding"/>
    <property type="evidence" value="ECO:0007669"/>
    <property type="project" value="UniProtKB-KW"/>
</dbReference>
<name>A0ABM9NGD3_9GAMM</name>
<evidence type="ECO:0000259" key="7">
    <source>
        <dbReference type="PROSITE" id="PS50893"/>
    </source>
</evidence>
<keyword evidence="9" id="KW-0547">Nucleotide-binding</keyword>
<dbReference type="InterPro" id="IPR027417">
    <property type="entry name" value="P-loop_NTPase"/>
</dbReference>
<feature type="transmembrane region" description="Helical" evidence="6">
    <location>
        <begin position="160"/>
        <end position="184"/>
    </location>
</feature>
<accession>A0ABM9NGD3</accession>
<evidence type="ECO:0000256" key="4">
    <source>
        <dbReference type="ARBA" id="ARBA00022989"/>
    </source>
</evidence>
<evidence type="ECO:0000259" key="8">
    <source>
        <dbReference type="PROSITE" id="PS50929"/>
    </source>
</evidence>
<organism evidence="9 10">
    <name type="scientific">Candidatus Methylocalor cossyra</name>
    <dbReference type="NCBI Taxonomy" id="3108543"/>
    <lineage>
        <taxon>Bacteria</taxon>
        <taxon>Pseudomonadati</taxon>
        <taxon>Pseudomonadota</taxon>
        <taxon>Gammaproteobacteria</taxon>
        <taxon>Methylococcales</taxon>
        <taxon>Methylococcaceae</taxon>
        <taxon>Candidatus Methylocalor</taxon>
    </lineage>
</organism>
<feature type="domain" description="ABC transporter" evidence="7">
    <location>
        <begin position="355"/>
        <end position="570"/>
    </location>
</feature>
<proteinExistence type="predicted"/>
<dbReference type="PANTHER" id="PTHR11384:SF59">
    <property type="entry name" value="LYSOSOMAL COBALAMIN TRANSPORTER ABCD4"/>
    <property type="match status" value="1"/>
</dbReference>
<dbReference type="SUPFAM" id="SSF52540">
    <property type="entry name" value="P-loop containing nucleoside triphosphate hydrolases"/>
    <property type="match status" value="1"/>
</dbReference>
<dbReference type="InterPro" id="IPR011527">
    <property type="entry name" value="ABC1_TM_dom"/>
</dbReference>
<feature type="transmembrane region" description="Helical" evidence="6">
    <location>
        <begin position="75"/>
        <end position="94"/>
    </location>
</feature>
<evidence type="ECO:0000256" key="2">
    <source>
        <dbReference type="ARBA" id="ARBA00022448"/>
    </source>
</evidence>
<feature type="transmembrane region" description="Helical" evidence="6">
    <location>
        <begin position="31"/>
        <end position="55"/>
    </location>
</feature>
<keyword evidence="9" id="KW-0067">ATP-binding</keyword>
<sequence length="570" mass="63099">MNAPPSADRSPWRHLERHIKLLAGSEIGPRALAQFALLVGFLFASNGLNVVNSYVGRDFMTAIAERDRGEFLRQALFYVAVFAGSTVVAVLSRFTEESLGLLWRQWLTRRAVHRYLGQRVYFRLATGGTLDNPDQRIAEDIRAFTVTSLSFVLMGLNGSFTVVAFAGVLWTISPLLFIVAVLYAGGGSYLTVRLGRPLVRLNYDQLDREADFRSALVHVGQNADLLALTHREGRQEQQLQRRLEALVENFRRIIRVNRNLGFFTTGYNWLIQLIPALLVAPMFFDGRVEFGVITQSAMAFTQLLGAFSLIVTQFQSISSFAAVITRLERLADAIEGAEQAARNPALTVIEDDRQVAYQGLTLRSPRSGRRLVGNLSATFAAGRRVLVVGPDETARAALFQATAGIWEHGEGTLVRPNLERILFLPERPYLPPGVLRHLLLRTGQEAAVSDQRIWEVLAQLELDAAVRRLGGLDADRDWDSLLSLAEQQSLAVARVLLAAPSFAFLDRPATALEPPQVERVLALLDAASITSVVFEPAAVHPERFDAVLELLGDGTWVWRERGGAPQRAEG</sequence>
<dbReference type="InterPro" id="IPR036640">
    <property type="entry name" value="ABC1_TM_sf"/>
</dbReference>
<gene>
    <name evidence="9" type="ORF">MECH1_V1_0890</name>
</gene>
<dbReference type="Gene3D" id="1.20.1560.10">
    <property type="entry name" value="ABC transporter type 1, transmembrane domain"/>
    <property type="match status" value="1"/>
</dbReference>
<dbReference type="EMBL" id="OZ026884">
    <property type="protein sequence ID" value="CAL1239666.1"/>
    <property type="molecule type" value="Genomic_DNA"/>
</dbReference>
<evidence type="ECO:0000256" key="3">
    <source>
        <dbReference type="ARBA" id="ARBA00022692"/>
    </source>
</evidence>
<evidence type="ECO:0000256" key="5">
    <source>
        <dbReference type="ARBA" id="ARBA00023136"/>
    </source>
</evidence>
<dbReference type="RefSeq" id="WP_348759209.1">
    <property type="nucleotide sequence ID" value="NZ_OZ026884.1"/>
</dbReference>
<dbReference type="PROSITE" id="PS50893">
    <property type="entry name" value="ABC_TRANSPORTER_2"/>
    <property type="match status" value="1"/>
</dbReference>
<dbReference type="SUPFAM" id="SSF90123">
    <property type="entry name" value="ABC transporter transmembrane region"/>
    <property type="match status" value="1"/>
</dbReference>
<evidence type="ECO:0000313" key="9">
    <source>
        <dbReference type="EMBL" id="CAL1239666.1"/>
    </source>
</evidence>
<evidence type="ECO:0000313" key="10">
    <source>
        <dbReference type="Proteomes" id="UP001497493"/>
    </source>
</evidence>
<dbReference type="InterPro" id="IPR050835">
    <property type="entry name" value="ABC_transporter_sub-D"/>
</dbReference>
<dbReference type="Pfam" id="PF06472">
    <property type="entry name" value="ABC_membrane_2"/>
    <property type="match status" value="1"/>
</dbReference>
<keyword evidence="3 6" id="KW-0812">Transmembrane</keyword>
<dbReference type="Gene3D" id="3.40.50.300">
    <property type="entry name" value="P-loop containing nucleotide triphosphate hydrolases"/>
    <property type="match status" value="1"/>
</dbReference>
<evidence type="ECO:0000256" key="1">
    <source>
        <dbReference type="ARBA" id="ARBA00004651"/>
    </source>
</evidence>
<reference evidence="9 10" key="1">
    <citation type="submission" date="2024-04" db="EMBL/GenBank/DDBJ databases">
        <authorList>
            <person name="Cremers G."/>
        </authorList>
    </citation>
    <scope>NUCLEOTIDE SEQUENCE [LARGE SCALE GENOMIC DNA]</scope>
    <source>
        <strain evidence="9">MeCH1-AG</strain>
    </source>
</reference>
<keyword evidence="2" id="KW-0813">Transport</keyword>
<dbReference type="InterPro" id="IPR003439">
    <property type="entry name" value="ABC_transporter-like_ATP-bd"/>
</dbReference>
<dbReference type="PANTHER" id="PTHR11384">
    <property type="entry name" value="ATP-BINDING CASSETTE, SUB-FAMILY D MEMBER"/>
    <property type="match status" value="1"/>
</dbReference>
<feature type="domain" description="ABC transmembrane type-1" evidence="8">
    <location>
        <begin position="36"/>
        <end position="319"/>
    </location>
</feature>
<dbReference type="PROSITE" id="PS50929">
    <property type="entry name" value="ABC_TM1F"/>
    <property type="match status" value="1"/>
</dbReference>
<keyword evidence="10" id="KW-1185">Reference proteome</keyword>
<comment type="subcellular location">
    <subcellularLocation>
        <location evidence="1">Cell membrane</location>
        <topology evidence="1">Multi-pass membrane protein</topology>
    </subcellularLocation>
</comment>
<keyword evidence="5 6" id="KW-0472">Membrane</keyword>
<protein>
    <submittedName>
        <fullName evidence="9">ATP-binding cassette transporter</fullName>
    </submittedName>
</protein>
<evidence type="ECO:0000256" key="6">
    <source>
        <dbReference type="SAM" id="Phobius"/>
    </source>
</evidence>
<dbReference type="Proteomes" id="UP001497493">
    <property type="component" value="Chromosome"/>
</dbReference>
<feature type="transmembrane region" description="Helical" evidence="6">
    <location>
        <begin position="260"/>
        <end position="284"/>
    </location>
</feature>
<keyword evidence="4 6" id="KW-1133">Transmembrane helix</keyword>